<evidence type="ECO:0000256" key="7">
    <source>
        <dbReference type="ARBA" id="ARBA00022801"/>
    </source>
</evidence>
<accession>J1JZT8</accession>
<dbReference type="GO" id="GO:0006284">
    <property type="term" value="P:base-excision repair"/>
    <property type="evidence" value="ECO:0007669"/>
    <property type="project" value="InterPro"/>
</dbReference>
<feature type="active site" description="Proton donor; for delta-elimination activity" evidence="15">
    <location>
        <position position="281"/>
    </location>
</feature>
<evidence type="ECO:0000313" key="19">
    <source>
        <dbReference type="Proteomes" id="UP000008952"/>
    </source>
</evidence>
<dbReference type="InterPro" id="IPR015886">
    <property type="entry name" value="H2TH_FPG"/>
</dbReference>
<feature type="active site" description="Proton donor; for beta-elimination activity" evidence="15">
    <location>
        <position position="58"/>
    </location>
</feature>
<keyword evidence="19" id="KW-1185">Reference proteome</keyword>
<keyword evidence="5 15" id="KW-0227">DNA damage</keyword>
<dbReference type="eggNOG" id="COG0266">
    <property type="taxonomic scope" value="Bacteria"/>
</dbReference>
<evidence type="ECO:0000256" key="8">
    <source>
        <dbReference type="ARBA" id="ARBA00022833"/>
    </source>
</evidence>
<evidence type="ECO:0000256" key="11">
    <source>
        <dbReference type="ARBA" id="ARBA00023239"/>
    </source>
</evidence>
<dbReference type="HAMAP" id="MF_00103">
    <property type="entry name" value="Fapy_DNA_glycosyl"/>
    <property type="match status" value="1"/>
</dbReference>
<dbReference type="EC" id="3.2.2.23" evidence="15"/>
<dbReference type="STRING" id="1094558.ME5_00671"/>
<comment type="cofactor">
    <cofactor evidence="15">
        <name>Zn(2+)</name>
        <dbReference type="ChEBI" id="CHEBI:29105"/>
    </cofactor>
    <text evidence="15">Binds 1 zinc ion per subunit.</text>
</comment>
<feature type="binding site" evidence="15">
    <location>
        <position position="123"/>
    </location>
    <ligand>
        <name>DNA</name>
        <dbReference type="ChEBI" id="CHEBI:16991"/>
    </ligand>
</feature>
<keyword evidence="4 15" id="KW-0479">Metal-binding</keyword>
<name>J1JZT8_9HYPH</name>
<dbReference type="Gene3D" id="1.10.8.50">
    <property type="match status" value="1"/>
</dbReference>
<sequence length="291" mass="32877">MPELPEVETVKRGLEPVLTDAKILTAKTNRANLRYPFPENFSKILIGLKVIALTRRAKYLLIHLSSHETIISHLGMSGSWRIENELLHDDYFTKGKLSVHDHFEMQVFTNKHQTLHIIYNDPRRFGFIELVKTETLNDHPILSKLGVEPTGNTLSGHYLQKIFANKKAPLKAALLDQSLIAGLGNIYVCEALWRAGLSPERPAYTLALHSKKAQTSAALLAVSIRDVIHEAIIAGGSSLKDYVQTDGSLGYFQHRFSVYNRMGEKCRRCQKPIQRITQSGRSSFYCAYCQK</sequence>
<dbReference type="FunFam" id="1.10.8.50:FF:000003">
    <property type="entry name" value="Formamidopyrimidine-DNA glycosylase"/>
    <property type="match status" value="1"/>
</dbReference>
<evidence type="ECO:0000256" key="14">
    <source>
        <dbReference type="ARBA" id="ARBA00044632"/>
    </source>
</evidence>
<organism evidence="18 19">
    <name type="scientific">Bartonella tamiae Th239</name>
    <dbReference type="NCBI Taxonomy" id="1094558"/>
    <lineage>
        <taxon>Bacteria</taxon>
        <taxon>Pseudomonadati</taxon>
        <taxon>Pseudomonadota</taxon>
        <taxon>Alphaproteobacteria</taxon>
        <taxon>Hyphomicrobiales</taxon>
        <taxon>Bartonellaceae</taxon>
        <taxon>Bartonella</taxon>
    </lineage>
</organism>
<dbReference type="InterPro" id="IPR020629">
    <property type="entry name" value="FPG_Glyclase"/>
</dbReference>
<dbReference type="GO" id="GO:0034039">
    <property type="term" value="F:8-oxo-7,8-dihydroguanine DNA N-glycosylase activity"/>
    <property type="evidence" value="ECO:0007669"/>
    <property type="project" value="TreeGrafter"/>
</dbReference>
<evidence type="ECO:0000256" key="4">
    <source>
        <dbReference type="ARBA" id="ARBA00022723"/>
    </source>
</evidence>
<keyword evidence="7 15" id="KW-0378">Hydrolase</keyword>
<dbReference type="AlphaFoldDB" id="J1JZT8"/>
<feature type="binding site" evidence="15">
    <location>
        <position position="100"/>
    </location>
    <ligand>
        <name>DNA</name>
        <dbReference type="ChEBI" id="CHEBI:16991"/>
    </ligand>
</feature>
<dbReference type="PANTHER" id="PTHR22993">
    <property type="entry name" value="FORMAMIDOPYRIMIDINE-DNA GLYCOSYLASE"/>
    <property type="match status" value="1"/>
</dbReference>
<proteinExistence type="inferred from homology"/>
<dbReference type="SUPFAM" id="SSF57716">
    <property type="entry name" value="Glucocorticoid receptor-like (DNA-binding domain)"/>
    <property type="match status" value="1"/>
</dbReference>
<keyword evidence="8 15" id="KW-0862">Zinc</keyword>
<dbReference type="Pfam" id="PF06827">
    <property type="entry name" value="zf-FPG_IleRS"/>
    <property type="match status" value="1"/>
</dbReference>
<keyword evidence="9 15" id="KW-0238">DNA-binding</keyword>
<comment type="similarity">
    <text evidence="2 15">Belongs to the FPG family.</text>
</comment>
<dbReference type="PROSITE" id="PS51066">
    <property type="entry name" value="ZF_FPG_2"/>
    <property type="match status" value="1"/>
</dbReference>
<evidence type="ECO:0000256" key="6">
    <source>
        <dbReference type="ARBA" id="ARBA00022771"/>
    </source>
</evidence>
<protein>
    <recommendedName>
        <fullName evidence="15">Formamidopyrimidine-DNA glycosylase</fullName>
        <shortName evidence="15">Fapy-DNA glycosylase</shortName>
        <ecNumber evidence="15">3.2.2.23</ecNumber>
    </recommendedName>
    <alternativeName>
        <fullName evidence="15">DNA-(apurinic or apyrimidinic site) lyase MutM</fullName>
        <shortName evidence="15">AP lyase MutM</shortName>
        <ecNumber evidence="15">4.2.99.18</ecNumber>
    </alternativeName>
</protein>
<dbReference type="CDD" id="cd08966">
    <property type="entry name" value="EcFpg-like_N"/>
    <property type="match status" value="1"/>
</dbReference>
<feature type="active site" description="Schiff-base intermediate with DNA" evidence="15">
    <location>
        <position position="2"/>
    </location>
</feature>
<keyword evidence="13 15" id="KW-0326">Glycosidase</keyword>
<dbReference type="InterPro" id="IPR010663">
    <property type="entry name" value="Znf_FPG/IleRS"/>
</dbReference>
<feature type="active site" description="Proton donor" evidence="15">
    <location>
        <position position="3"/>
    </location>
</feature>
<comment type="caution">
    <text evidence="18">The sequence shown here is derived from an EMBL/GenBank/DDBJ whole genome shotgun (WGS) entry which is preliminary data.</text>
</comment>
<dbReference type="NCBIfam" id="NF002211">
    <property type="entry name" value="PRK01103.1"/>
    <property type="match status" value="1"/>
</dbReference>
<gene>
    <name evidence="15" type="primary">mutM</name>
    <name evidence="15" type="synonym">fpg</name>
    <name evidence="18" type="ORF">ME5_00671</name>
</gene>
<keyword evidence="10 15" id="KW-0234">DNA repair</keyword>
<evidence type="ECO:0000256" key="5">
    <source>
        <dbReference type="ARBA" id="ARBA00022763"/>
    </source>
</evidence>
<dbReference type="Pfam" id="PF06831">
    <property type="entry name" value="H2TH"/>
    <property type="match status" value="1"/>
</dbReference>
<dbReference type="Pfam" id="PF01149">
    <property type="entry name" value="Fapy_DNA_glyco"/>
    <property type="match status" value="1"/>
</dbReference>
<evidence type="ECO:0000256" key="9">
    <source>
        <dbReference type="ARBA" id="ARBA00023125"/>
    </source>
</evidence>
<comment type="catalytic activity">
    <reaction evidence="14 15">
        <text>2'-deoxyribonucleotide-(2'-deoxyribose 5'-phosphate)-2'-deoxyribonucleotide-DNA = a 3'-end 2'-deoxyribonucleotide-(2,3-dehydro-2,3-deoxyribose 5'-phosphate)-DNA + a 5'-end 5'-phospho-2'-deoxyribonucleoside-DNA + H(+)</text>
        <dbReference type="Rhea" id="RHEA:66592"/>
        <dbReference type="Rhea" id="RHEA-COMP:13180"/>
        <dbReference type="Rhea" id="RHEA-COMP:16897"/>
        <dbReference type="Rhea" id="RHEA-COMP:17067"/>
        <dbReference type="ChEBI" id="CHEBI:15378"/>
        <dbReference type="ChEBI" id="CHEBI:136412"/>
        <dbReference type="ChEBI" id="CHEBI:157695"/>
        <dbReference type="ChEBI" id="CHEBI:167181"/>
        <dbReference type="EC" id="4.2.99.18"/>
    </reaction>
</comment>
<dbReference type="EMBL" id="AIMB01000007">
    <property type="protein sequence ID" value="EJF90270.1"/>
    <property type="molecule type" value="Genomic_DNA"/>
</dbReference>
<evidence type="ECO:0000256" key="1">
    <source>
        <dbReference type="ARBA" id="ARBA00001668"/>
    </source>
</evidence>
<dbReference type="RefSeq" id="WP_008038414.1">
    <property type="nucleotide sequence ID" value="NZ_JH725147.1"/>
</dbReference>
<dbReference type="SMART" id="SM01232">
    <property type="entry name" value="H2TH"/>
    <property type="match status" value="1"/>
</dbReference>
<dbReference type="PROSITE" id="PS51068">
    <property type="entry name" value="FPG_CAT"/>
    <property type="match status" value="1"/>
</dbReference>
<evidence type="ECO:0000256" key="13">
    <source>
        <dbReference type="ARBA" id="ARBA00023295"/>
    </source>
</evidence>
<evidence type="ECO:0000256" key="3">
    <source>
        <dbReference type="ARBA" id="ARBA00011245"/>
    </source>
</evidence>
<dbReference type="GO" id="GO:0140078">
    <property type="term" value="F:class I DNA-(apurinic or apyrimidinic site) endonuclease activity"/>
    <property type="evidence" value="ECO:0007669"/>
    <property type="project" value="UniProtKB-EC"/>
</dbReference>
<feature type="domain" description="FPG-type" evidence="16">
    <location>
        <begin position="257"/>
        <end position="291"/>
    </location>
</feature>
<evidence type="ECO:0000256" key="10">
    <source>
        <dbReference type="ARBA" id="ARBA00023204"/>
    </source>
</evidence>
<dbReference type="PANTHER" id="PTHR22993:SF9">
    <property type="entry name" value="FORMAMIDOPYRIMIDINE-DNA GLYCOSYLASE"/>
    <property type="match status" value="1"/>
</dbReference>
<dbReference type="Proteomes" id="UP000008952">
    <property type="component" value="Unassembled WGS sequence"/>
</dbReference>
<comment type="subunit">
    <text evidence="3 15">Monomer.</text>
</comment>
<dbReference type="OrthoDB" id="9800855at2"/>
<dbReference type="InterPro" id="IPR012319">
    <property type="entry name" value="FPG_cat"/>
</dbReference>
<dbReference type="SMART" id="SM00898">
    <property type="entry name" value="Fapy_DNA_glyco"/>
    <property type="match status" value="1"/>
</dbReference>
<dbReference type="InterPro" id="IPR000214">
    <property type="entry name" value="Znf_DNA_glyclase/AP_lyase"/>
</dbReference>
<evidence type="ECO:0000259" key="17">
    <source>
        <dbReference type="PROSITE" id="PS51068"/>
    </source>
</evidence>
<dbReference type="EC" id="4.2.99.18" evidence="15"/>
<evidence type="ECO:0000256" key="12">
    <source>
        <dbReference type="ARBA" id="ARBA00023268"/>
    </source>
</evidence>
<dbReference type="Gene3D" id="3.20.190.10">
    <property type="entry name" value="MutM-like, N-terminal"/>
    <property type="match status" value="1"/>
</dbReference>
<dbReference type="GO" id="GO:0008270">
    <property type="term" value="F:zinc ion binding"/>
    <property type="evidence" value="ECO:0007669"/>
    <property type="project" value="UniProtKB-UniRule"/>
</dbReference>
<dbReference type="SUPFAM" id="SSF81624">
    <property type="entry name" value="N-terminal domain of MutM-like DNA repair proteins"/>
    <property type="match status" value="1"/>
</dbReference>
<dbReference type="NCBIfam" id="TIGR00577">
    <property type="entry name" value="fpg"/>
    <property type="match status" value="1"/>
</dbReference>
<dbReference type="PATRIC" id="fig|1094558.3.peg.734"/>
<dbReference type="InterPro" id="IPR035937">
    <property type="entry name" value="FPG_N"/>
</dbReference>
<dbReference type="GO" id="GO:0003684">
    <property type="term" value="F:damaged DNA binding"/>
    <property type="evidence" value="ECO:0007669"/>
    <property type="project" value="InterPro"/>
</dbReference>
<evidence type="ECO:0000256" key="2">
    <source>
        <dbReference type="ARBA" id="ARBA00009409"/>
    </source>
</evidence>
<keyword evidence="6 15" id="KW-0863">Zinc-finger</keyword>
<dbReference type="SUPFAM" id="SSF46946">
    <property type="entry name" value="S13-like H2TH domain"/>
    <property type="match status" value="1"/>
</dbReference>
<feature type="binding site" evidence="15">
    <location>
        <position position="166"/>
    </location>
    <ligand>
        <name>DNA</name>
        <dbReference type="ChEBI" id="CHEBI:16991"/>
    </ligand>
</feature>
<keyword evidence="12 15" id="KW-0511">Multifunctional enzyme</keyword>
<evidence type="ECO:0000256" key="15">
    <source>
        <dbReference type="HAMAP-Rule" id="MF_00103"/>
    </source>
</evidence>
<comment type="function">
    <text evidence="15">Involved in base excision repair of DNA damaged by oxidation or by mutagenic agents. Acts as DNA glycosylase that recognizes and removes damaged bases. Has a preference for oxidized purines, such as 7,8-dihydro-8-oxoguanine (8-oxoG). Has AP (apurinic/apyrimidinic) lyase activity and introduces nicks in the DNA strand. Cleaves the DNA backbone by beta-delta elimination to generate a single-strand break at the site of the removed base with both 3'- and 5'-phosphates.</text>
</comment>
<evidence type="ECO:0000313" key="18">
    <source>
        <dbReference type="EMBL" id="EJF90270.1"/>
    </source>
</evidence>
<evidence type="ECO:0000259" key="16">
    <source>
        <dbReference type="PROSITE" id="PS51066"/>
    </source>
</evidence>
<dbReference type="InterPro" id="IPR010979">
    <property type="entry name" value="Ribosomal_uS13-like_H2TH"/>
</dbReference>
<reference evidence="18 19" key="1">
    <citation type="submission" date="2012-03" db="EMBL/GenBank/DDBJ databases">
        <title>The Genome Sequence of Bartonella tamiae Th239.</title>
        <authorList>
            <consortium name="The Broad Institute Genome Sequencing Platform"/>
            <consortium name="The Broad Institute Genome Sequencing Center for Infectious Disease"/>
            <person name="Feldgarden M."/>
            <person name="Kirby J."/>
            <person name="Kosoy M."/>
            <person name="Birtles R."/>
            <person name="Probert W.S."/>
            <person name="Chiaraviglio L."/>
            <person name="Young S.K."/>
            <person name="Zeng Q."/>
            <person name="Gargeya S."/>
            <person name="Fitzgerald M."/>
            <person name="Haas B."/>
            <person name="Abouelleil A."/>
            <person name="Alvarado L."/>
            <person name="Arachchi H.M."/>
            <person name="Berlin A."/>
            <person name="Chapman S.B."/>
            <person name="Gearin G."/>
            <person name="Goldberg J."/>
            <person name="Griggs A."/>
            <person name="Gujja S."/>
            <person name="Hansen M."/>
            <person name="Heiman D."/>
            <person name="Howarth C."/>
            <person name="Larimer J."/>
            <person name="Lui A."/>
            <person name="MacDonald P.J.P."/>
            <person name="McCowen C."/>
            <person name="Montmayeur A."/>
            <person name="Murphy C."/>
            <person name="Neiman D."/>
            <person name="Pearson M."/>
            <person name="Priest M."/>
            <person name="Roberts A."/>
            <person name="Saif S."/>
            <person name="Shea T."/>
            <person name="Sisk P."/>
            <person name="Stolte C."/>
            <person name="Sykes S."/>
            <person name="Wortman J."/>
            <person name="Nusbaum C."/>
            <person name="Birren B."/>
        </authorList>
    </citation>
    <scope>NUCLEOTIDE SEQUENCE [LARGE SCALE GENOMIC DNA]</scope>
    <source>
        <strain evidence="18 19">Th239</strain>
    </source>
</reference>
<comment type="catalytic activity">
    <reaction evidence="1 15">
        <text>Hydrolysis of DNA containing ring-opened 7-methylguanine residues, releasing 2,6-diamino-4-hydroxy-5-(N-methyl)formamidopyrimidine.</text>
        <dbReference type="EC" id="3.2.2.23"/>
    </reaction>
</comment>
<keyword evidence="11 15" id="KW-0456">Lyase</keyword>
<feature type="domain" description="Formamidopyrimidine-DNA glycosylase catalytic" evidence="17">
    <location>
        <begin position="2"/>
        <end position="126"/>
    </location>
</feature>
<dbReference type="HOGENOM" id="CLU_038423_1_1_5"/>